<keyword evidence="4 6" id="KW-0255">Endonuclease</keyword>
<keyword evidence="5 6" id="KW-0378">Hydrolase</keyword>
<evidence type="ECO:0000256" key="2">
    <source>
        <dbReference type="ARBA" id="ARBA00022552"/>
    </source>
</evidence>
<evidence type="ECO:0000256" key="4">
    <source>
        <dbReference type="ARBA" id="ARBA00022759"/>
    </source>
</evidence>
<comment type="similarity">
    <text evidence="6">Belongs to the MrnC RNase family.</text>
</comment>
<keyword evidence="2 6" id="KW-0698">rRNA processing</keyword>
<accession>A0A6V8SSM1</accession>
<dbReference type="GO" id="GO:0005737">
    <property type="term" value="C:cytoplasm"/>
    <property type="evidence" value="ECO:0007669"/>
    <property type="project" value="UniProtKB-SubCell"/>
</dbReference>
<protein>
    <recommendedName>
        <fullName evidence="6">Mini-ribonuclease 3</fullName>
        <shortName evidence="6">Mini-3</shortName>
        <shortName evidence="6">Mini-RNase 3</shortName>
        <ecNumber evidence="6">3.1.26.-</ecNumber>
    </recommendedName>
    <alternativeName>
        <fullName evidence="6">Mini-RNase III</fullName>
        <shortName evidence="6">Mini-III</shortName>
    </alternativeName>
</protein>
<dbReference type="PANTHER" id="PTHR34276:SF1">
    <property type="entry name" value="MINI-RIBONUCLEASE 3"/>
    <property type="match status" value="1"/>
</dbReference>
<keyword evidence="3 6" id="KW-0540">Nuclease</keyword>
<dbReference type="InterPro" id="IPR036389">
    <property type="entry name" value="RNase_III_sf"/>
</dbReference>
<keyword evidence="1 6" id="KW-0690">Ribosome biogenesis</keyword>
<comment type="subunit">
    <text evidence="6">Homodimer.</text>
</comment>
<feature type="active site" evidence="6">
    <location>
        <position position="28"/>
    </location>
</feature>
<dbReference type="InterPro" id="IPR000999">
    <property type="entry name" value="RNase_III_dom"/>
</dbReference>
<dbReference type="SMART" id="SM00535">
    <property type="entry name" value="RIBOc"/>
    <property type="match status" value="1"/>
</dbReference>
<comment type="caution">
    <text evidence="8">The sequence shown here is derived from an EMBL/GenBank/DDBJ whole genome shotgun (WGS) entry which is preliminary data.</text>
</comment>
<comment type="subcellular location">
    <subcellularLocation>
        <location evidence="6">Cytoplasm</location>
    </subcellularLocation>
</comment>
<dbReference type="PIRSF" id="PIRSF005520">
    <property type="entry name" value="UCP005520"/>
    <property type="match status" value="1"/>
</dbReference>
<dbReference type="EMBL" id="BLZR01000001">
    <property type="protein sequence ID" value="GFP77893.1"/>
    <property type="molecule type" value="Genomic_DNA"/>
</dbReference>
<name>A0A6V8SSM1_9CLOT</name>
<keyword evidence="6" id="KW-0460">Magnesium</keyword>
<dbReference type="Gene3D" id="1.10.1520.10">
    <property type="entry name" value="Ribonuclease III domain"/>
    <property type="match status" value="1"/>
</dbReference>
<dbReference type="Pfam" id="PF00636">
    <property type="entry name" value="Ribonuclease_3"/>
    <property type="match status" value="1"/>
</dbReference>
<evidence type="ECO:0000256" key="5">
    <source>
        <dbReference type="ARBA" id="ARBA00022801"/>
    </source>
</evidence>
<gene>
    <name evidence="6" type="primary">mrnC</name>
    <name evidence="8" type="ORF">bsdtw1_04067</name>
</gene>
<keyword evidence="6" id="KW-0963">Cytoplasm</keyword>
<feature type="domain" description="RNase III" evidence="7">
    <location>
        <begin position="4"/>
        <end position="138"/>
    </location>
</feature>
<comment type="function">
    <text evidence="6">Involved in correct processing of both the 5' and 3' ends of 23S rRNA precursor. Processes 30S rRNA precursor transcript even in absence of ribonuclease 3 (Rnc); Rnc processes 30S rRNA into smaller rRNA precursors.</text>
</comment>
<keyword evidence="6" id="KW-0699">rRNA-binding</keyword>
<evidence type="ECO:0000259" key="7">
    <source>
        <dbReference type="SMART" id="SM00535"/>
    </source>
</evidence>
<dbReference type="GO" id="GO:0004525">
    <property type="term" value="F:ribonuclease III activity"/>
    <property type="evidence" value="ECO:0007669"/>
    <property type="project" value="InterPro"/>
</dbReference>
<comment type="cofactor">
    <cofactor evidence="6">
        <name>Mg(2+)</name>
        <dbReference type="ChEBI" id="CHEBI:18420"/>
    </cofactor>
</comment>
<reference evidence="8 9" key="1">
    <citation type="submission" date="2020-07" db="EMBL/GenBank/DDBJ databases">
        <title>A new beta-1,3-glucan-decomposing anaerobic bacterium isolated from anoxic soil subjected to biological soil disinfestation.</title>
        <authorList>
            <person name="Ueki A."/>
            <person name="Tonouchi A."/>
        </authorList>
    </citation>
    <scope>NUCLEOTIDE SEQUENCE [LARGE SCALE GENOMIC DNA]</scope>
    <source>
        <strain evidence="8 9">TW1</strain>
    </source>
</reference>
<proteinExistence type="inferred from homology"/>
<dbReference type="InterPro" id="IPR008226">
    <property type="entry name" value="Mini3_fam"/>
</dbReference>
<keyword evidence="6" id="KW-0694">RNA-binding</keyword>
<evidence type="ECO:0000256" key="6">
    <source>
        <dbReference type="HAMAP-Rule" id="MF_01468"/>
    </source>
</evidence>
<evidence type="ECO:0000256" key="3">
    <source>
        <dbReference type="ARBA" id="ARBA00022722"/>
    </source>
</evidence>
<dbReference type="HAMAP" id="MF_01468">
    <property type="entry name" value="RNase_Mini_III"/>
    <property type="match status" value="1"/>
</dbReference>
<evidence type="ECO:0000313" key="9">
    <source>
        <dbReference type="Proteomes" id="UP000580568"/>
    </source>
</evidence>
<sequence>MLEDLLFKKLTKEEARRLNPLQLAFVGDGVYETFIRNYILLENKELSAHKIHVKAIQYVKAHGQSEIMKALESELGEDEFYIFKRGRNAKSATVPKNADVIEYRAATGFEALIGYLFLIADKERLLYVLNRSIEIINH</sequence>
<dbReference type="SUPFAM" id="SSF69065">
    <property type="entry name" value="RNase III domain-like"/>
    <property type="match status" value="1"/>
</dbReference>
<evidence type="ECO:0000313" key="8">
    <source>
        <dbReference type="EMBL" id="GFP77893.1"/>
    </source>
</evidence>
<keyword evidence="9" id="KW-1185">Reference proteome</keyword>
<dbReference type="RefSeq" id="WP_183279229.1">
    <property type="nucleotide sequence ID" value="NZ_BLZR01000001.1"/>
</dbReference>
<dbReference type="Proteomes" id="UP000580568">
    <property type="component" value="Unassembled WGS sequence"/>
</dbReference>
<dbReference type="GO" id="GO:0019843">
    <property type="term" value="F:rRNA binding"/>
    <property type="evidence" value="ECO:0007669"/>
    <property type="project" value="UniProtKB-UniRule"/>
</dbReference>
<dbReference type="AlphaFoldDB" id="A0A6V8SSM1"/>
<evidence type="ECO:0000256" key="1">
    <source>
        <dbReference type="ARBA" id="ARBA00022517"/>
    </source>
</evidence>
<dbReference type="PANTHER" id="PTHR34276">
    <property type="entry name" value="MINI-RIBONUCLEASE 3"/>
    <property type="match status" value="1"/>
</dbReference>
<dbReference type="GO" id="GO:0006364">
    <property type="term" value="P:rRNA processing"/>
    <property type="evidence" value="ECO:0007669"/>
    <property type="project" value="UniProtKB-UniRule"/>
</dbReference>
<dbReference type="EC" id="3.1.26.-" evidence="6"/>
<organism evidence="8 9">
    <name type="scientific">Clostridium fungisolvens</name>
    <dbReference type="NCBI Taxonomy" id="1604897"/>
    <lineage>
        <taxon>Bacteria</taxon>
        <taxon>Bacillati</taxon>
        <taxon>Bacillota</taxon>
        <taxon>Clostridia</taxon>
        <taxon>Eubacteriales</taxon>
        <taxon>Clostridiaceae</taxon>
        <taxon>Clostridium</taxon>
    </lineage>
</organism>